<protein>
    <submittedName>
        <fullName evidence="2">Uncharacterized protein</fullName>
    </submittedName>
</protein>
<gene>
    <name evidence="2" type="ORF">PGB27_14235</name>
</gene>
<reference evidence="2 3" key="1">
    <citation type="submission" date="2023-02" db="EMBL/GenBank/DDBJ databases">
        <title>Genome sequencing required for Actinomycetospora new species description.</title>
        <authorList>
            <person name="Saimee Y."/>
            <person name="Duangmal K."/>
        </authorList>
    </citation>
    <scope>NUCLEOTIDE SEQUENCE [LARGE SCALE GENOMIC DNA]</scope>
    <source>
        <strain evidence="2 3">DW7H6</strain>
    </source>
</reference>
<keyword evidence="1" id="KW-0812">Transmembrane</keyword>
<accession>A0ABT5SUG4</accession>
<keyword evidence="3" id="KW-1185">Reference proteome</keyword>
<organism evidence="2 3">
    <name type="scientific">Actinomycetospora lemnae</name>
    <dbReference type="NCBI Taxonomy" id="3019891"/>
    <lineage>
        <taxon>Bacteria</taxon>
        <taxon>Bacillati</taxon>
        <taxon>Actinomycetota</taxon>
        <taxon>Actinomycetes</taxon>
        <taxon>Pseudonocardiales</taxon>
        <taxon>Pseudonocardiaceae</taxon>
        <taxon>Actinomycetospora</taxon>
    </lineage>
</organism>
<name>A0ABT5SUG4_9PSEU</name>
<dbReference type="Proteomes" id="UP001300763">
    <property type="component" value="Unassembled WGS sequence"/>
</dbReference>
<keyword evidence="1" id="KW-1133">Transmembrane helix</keyword>
<evidence type="ECO:0000313" key="3">
    <source>
        <dbReference type="Proteomes" id="UP001300763"/>
    </source>
</evidence>
<evidence type="ECO:0000313" key="2">
    <source>
        <dbReference type="EMBL" id="MDD7966494.1"/>
    </source>
</evidence>
<comment type="caution">
    <text evidence="2">The sequence shown here is derived from an EMBL/GenBank/DDBJ whole genome shotgun (WGS) entry which is preliminary data.</text>
</comment>
<sequence length="65" mass="7260">MTAMTIIVAVVVFWALFVVGVLVGISVHREATRRRSARLHRAEMALDQDVIIAGRTPARGRDFRV</sequence>
<dbReference type="EMBL" id="JAQZAO010000005">
    <property type="protein sequence ID" value="MDD7966494.1"/>
    <property type="molecule type" value="Genomic_DNA"/>
</dbReference>
<evidence type="ECO:0000256" key="1">
    <source>
        <dbReference type="SAM" id="Phobius"/>
    </source>
</evidence>
<keyword evidence="1" id="KW-0472">Membrane</keyword>
<proteinExistence type="predicted"/>
<feature type="transmembrane region" description="Helical" evidence="1">
    <location>
        <begin position="6"/>
        <end position="28"/>
    </location>
</feature>
<dbReference type="RefSeq" id="WP_274201007.1">
    <property type="nucleotide sequence ID" value="NZ_JAQZAO010000005.1"/>
</dbReference>